<keyword evidence="5" id="KW-0175">Coiled coil</keyword>
<evidence type="ECO:0000313" key="7">
    <source>
        <dbReference type="Proteomes" id="UP000230423"/>
    </source>
</evidence>
<evidence type="ECO:0000256" key="5">
    <source>
        <dbReference type="SAM" id="Coils"/>
    </source>
</evidence>
<keyword evidence="1" id="KW-0132">Cell division</keyword>
<gene>
    <name evidence="6" type="ORF">TELCIR_24437</name>
</gene>
<keyword evidence="2" id="KW-0498">Mitosis</keyword>
<dbReference type="GO" id="GO:0007062">
    <property type="term" value="P:sister chromatid cohesion"/>
    <property type="evidence" value="ECO:0007669"/>
    <property type="project" value="TreeGrafter"/>
</dbReference>
<dbReference type="AlphaFoldDB" id="A0A2G9T8E5"/>
<dbReference type="GO" id="GO:0008278">
    <property type="term" value="C:cohesin complex"/>
    <property type="evidence" value="ECO:0007669"/>
    <property type="project" value="TreeGrafter"/>
</dbReference>
<evidence type="ECO:0000313" key="6">
    <source>
        <dbReference type="EMBL" id="PIO54205.1"/>
    </source>
</evidence>
<feature type="non-terminal residue" evidence="6">
    <location>
        <position position="197"/>
    </location>
</feature>
<name>A0A2G9T8E5_TELCI</name>
<evidence type="ECO:0000256" key="2">
    <source>
        <dbReference type="ARBA" id="ARBA00022776"/>
    </source>
</evidence>
<feature type="coiled-coil region" evidence="5">
    <location>
        <begin position="113"/>
        <end position="140"/>
    </location>
</feature>
<dbReference type="PANTHER" id="PTHR18937">
    <property type="entry name" value="STRUCTURAL MAINTENANCE OF CHROMOSOMES SMC FAMILY MEMBER"/>
    <property type="match status" value="1"/>
</dbReference>
<dbReference type="OrthoDB" id="413649at2759"/>
<dbReference type="PANTHER" id="PTHR18937:SF12">
    <property type="entry name" value="STRUCTURAL MAINTENANCE OF CHROMOSOMES PROTEIN"/>
    <property type="match status" value="1"/>
</dbReference>
<dbReference type="EMBL" id="KZ400110">
    <property type="protein sequence ID" value="PIO54205.1"/>
    <property type="molecule type" value="Genomic_DNA"/>
</dbReference>
<keyword evidence="4" id="KW-0131">Cell cycle</keyword>
<evidence type="ECO:0000256" key="4">
    <source>
        <dbReference type="ARBA" id="ARBA00023306"/>
    </source>
</evidence>
<reference evidence="6 7" key="1">
    <citation type="submission" date="2015-09" db="EMBL/GenBank/DDBJ databases">
        <title>Draft genome of the parasitic nematode Teladorsagia circumcincta isolate WARC Sus (inbred).</title>
        <authorList>
            <person name="Mitreva M."/>
        </authorList>
    </citation>
    <scope>NUCLEOTIDE SEQUENCE [LARGE SCALE GENOMIC DNA]</scope>
    <source>
        <strain evidence="6 7">S</strain>
    </source>
</reference>
<dbReference type="GO" id="GO:0003677">
    <property type="term" value="F:DNA binding"/>
    <property type="evidence" value="ECO:0007669"/>
    <property type="project" value="TreeGrafter"/>
</dbReference>
<sequence>YKAVALDGTMFQQSGVIGGGSHELKMRAKKWDENALKQLRERRAQLQEESNTLHRTRRKELDVEMQRNKLTSVEYRLKNMQLEKTKCETDTLNKLTFELESLESELSVIPPKIEEIEERMQEREREIAKIEEKSNAVADDVFASFCKKVGIKNIREYEEREMRFHQEKVDRMREFDNELDRIRNELEYLRSEDKNRK</sequence>
<keyword evidence="3" id="KW-0539">Nucleus</keyword>
<accession>A0A2G9T8E5</accession>
<proteinExistence type="predicted"/>
<evidence type="ECO:0000256" key="3">
    <source>
        <dbReference type="ARBA" id="ARBA00023242"/>
    </source>
</evidence>
<organism evidence="6 7">
    <name type="scientific">Teladorsagia circumcincta</name>
    <name type="common">Brown stomach worm</name>
    <name type="synonym">Ostertagia circumcincta</name>
    <dbReference type="NCBI Taxonomy" id="45464"/>
    <lineage>
        <taxon>Eukaryota</taxon>
        <taxon>Metazoa</taxon>
        <taxon>Ecdysozoa</taxon>
        <taxon>Nematoda</taxon>
        <taxon>Chromadorea</taxon>
        <taxon>Rhabditida</taxon>
        <taxon>Rhabditina</taxon>
        <taxon>Rhabditomorpha</taxon>
        <taxon>Strongyloidea</taxon>
        <taxon>Trichostrongylidae</taxon>
        <taxon>Teladorsagia</taxon>
    </lineage>
</organism>
<feature type="coiled-coil region" evidence="5">
    <location>
        <begin position="165"/>
        <end position="192"/>
    </location>
</feature>
<feature type="non-terminal residue" evidence="6">
    <location>
        <position position="1"/>
    </location>
</feature>
<dbReference type="Proteomes" id="UP000230423">
    <property type="component" value="Unassembled WGS sequence"/>
</dbReference>
<feature type="coiled-coil region" evidence="5">
    <location>
        <begin position="29"/>
        <end position="59"/>
    </location>
</feature>
<dbReference type="GO" id="GO:0005634">
    <property type="term" value="C:nucleus"/>
    <property type="evidence" value="ECO:0007669"/>
    <property type="project" value="TreeGrafter"/>
</dbReference>
<evidence type="ECO:0000256" key="1">
    <source>
        <dbReference type="ARBA" id="ARBA00022618"/>
    </source>
</evidence>
<dbReference type="GO" id="GO:0051301">
    <property type="term" value="P:cell division"/>
    <property type="evidence" value="ECO:0007669"/>
    <property type="project" value="UniProtKB-KW"/>
</dbReference>
<keyword evidence="7" id="KW-1185">Reference proteome</keyword>
<protein>
    <submittedName>
        <fullName evidence="6">Uncharacterized protein</fullName>
    </submittedName>
</protein>